<name>A0A9W4NYW7_9EURO</name>
<keyword evidence="4" id="KW-0472">Membrane</keyword>
<evidence type="ECO:0000256" key="3">
    <source>
        <dbReference type="PROSITE-ProRule" id="PRU00023"/>
    </source>
</evidence>
<keyword evidence="4" id="KW-1133">Transmembrane helix</keyword>
<dbReference type="Pfam" id="PF20246">
    <property type="entry name" value="DUF6601"/>
    <property type="match status" value="1"/>
</dbReference>
<feature type="transmembrane region" description="Helical" evidence="4">
    <location>
        <begin position="471"/>
        <end position="492"/>
    </location>
</feature>
<dbReference type="EMBL" id="CAJVPG010000472">
    <property type="protein sequence ID" value="CAG8431712.1"/>
    <property type="molecule type" value="Genomic_DNA"/>
</dbReference>
<dbReference type="PROSITE" id="PS50297">
    <property type="entry name" value="ANK_REP_REGION"/>
    <property type="match status" value="1"/>
</dbReference>
<dbReference type="Gene3D" id="1.25.40.20">
    <property type="entry name" value="Ankyrin repeat-containing domain"/>
    <property type="match status" value="1"/>
</dbReference>
<dbReference type="SUPFAM" id="SSF57850">
    <property type="entry name" value="RING/U-box"/>
    <property type="match status" value="1"/>
</dbReference>
<feature type="repeat" description="ANK" evidence="3">
    <location>
        <begin position="128"/>
        <end position="161"/>
    </location>
</feature>
<dbReference type="InterPro" id="IPR002110">
    <property type="entry name" value="Ankyrin_rpt"/>
</dbReference>
<keyword evidence="2 3" id="KW-0040">ANK repeat</keyword>
<dbReference type="OrthoDB" id="539213at2759"/>
<evidence type="ECO:0000313" key="6">
    <source>
        <dbReference type="Proteomes" id="UP001152649"/>
    </source>
</evidence>
<proteinExistence type="predicted"/>
<dbReference type="Proteomes" id="UP001152649">
    <property type="component" value="Unassembled WGS sequence"/>
</dbReference>
<dbReference type="AlphaFoldDB" id="A0A9W4NYW7"/>
<dbReference type="Pfam" id="PF12796">
    <property type="entry name" value="Ank_2"/>
    <property type="match status" value="1"/>
</dbReference>
<dbReference type="SUPFAM" id="SSF48403">
    <property type="entry name" value="Ankyrin repeat"/>
    <property type="match status" value="1"/>
</dbReference>
<dbReference type="InterPro" id="IPR046536">
    <property type="entry name" value="DUF6601"/>
</dbReference>
<sequence>MYTNRTRSGSLVPKEVTWPLFCQFLARFNDIMDNEVSGRYHYGEIRLTRLNYYAPILLGRSHYQRVNHQYRAYFARIQGPVMSAFAFFSILLNCMQVSLAASDFDERYSSALLFACCYCLSTLIGCVTGVLSLMLAAAFDKSPETVQTLLGAGADVNAQGGIYGLPLLAAIHEGYVDHVRILLQAGADSLLADELGHTPLHIAASKNKLHILRRFPQLLSALNNRSGFLQTPLHLAVCLGHIEFAIGLLNSGADLSLPDGYGKHVMDWASGHQALLQEIHNYCPPLVLTPPDTQERSVHRSLYELIDSHPYSKSKSLWPILQQLGRFFLFLGQFDNARYLFQLHLCRDDSSKTDIWQISCNMCNQIITGTRFICRLCACMDLGSSCVHKYPCHSRLHPNQEHEVFEVSKVPDSNLQLTGLASGRLTHFLSNFIHERFGQIANQSEIEVSKDSVISPALNKADLVPNLPFSLVTRIFAILFGVSAAVLGAWYFY</sequence>
<dbReference type="PROSITE" id="PS50088">
    <property type="entry name" value="ANK_REPEAT"/>
    <property type="match status" value="3"/>
</dbReference>
<gene>
    <name evidence="5" type="ORF">PSALAMII_LOCUS11596</name>
</gene>
<comment type="caution">
    <text evidence="5">The sequence shown here is derived from an EMBL/GenBank/DDBJ whole genome shotgun (WGS) entry which is preliminary data.</text>
</comment>
<feature type="repeat" description="ANK" evidence="3">
    <location>
        <begin position="228"/>
        <end position="260"/>
    </location>
</feature>
<feature type="transmembrane region" description="Helical" evidence="4">
    <location>
        <begin position="112"/>
        <end position="139"/>
    </location>
</feature>
<dbReference type="SMART" id="SM00248">
    <property type="entry name" value="ANK"/>
    <property type="match status" value="4"/>
</dbReference>
<dbReference type="Pfam" id="PF00023">
    <property type="entry name" value="Ank"/>
    <property type="match status" value="1"/>
</dbReference>
<keyword evidence="1" id="KW-0677">Repeat</keyword>
<feature type="transmembrane region" description="Helical" evidence="4">
    <location>
        <begin position="73"/>
        <end position="92"/>
    </location>
</feature>
<organism evidence="5 6">
    <name type="scientific">Penicillium salamii</name>
    <dbReference type="NCBI Taxonomy" id="1612424"/>
    <lineage>
        <taxon>Eukaryota</taxon>
        <taxon>Fungi</taxon>
        <taxon>Dikarya</taxon>
        <taxon>Ascomycota</taxon>
        <taxon>Pezizomycotina</taxon>
        <taxon>Eurotiomycetes</taxon>
        <taxon>Eurotiomycetidae</taxon>
        <taxon>Eurotiales</taxon>
        <taxon>Aspergillaceae</taxon>
        <taxon>Penicillium</taxon>
    </lineage>
</organism>
<feature type="repeat" description="ANK" evidence="3">
    <location>
        <begin position="166"/>
        <end position="194"/>
    </location>
</feature>
<evidence type="ECO:0000256" key="4">
    <source>
        <dbReference type="SAM" id="Phobius"/>
    </source>
</evidence>
<dbReference type="PANTHER" id="PTHR24171">
    <property type="entry name" value="ANKYRIN REPEAT DOMAIN-CONTAINING PROTEIN 39-RELATED"/>
    <property type="match status" value="1"/>
</dbReference>
<evidence type="ECO:0000256" key="1">
    <source>
        <dbReference type="ARBA" id="ARBA00022737"/>
    </source>
</evidence>
<reference evidence="5" key="1">
    <citation type="submission" date="2021-07" db="EMBL/GenBank/DDBJ databases">
        <authorList>
            <person name="Branca A.L. A."/>
        </authorList>
    </citation>
    <scope>NUCLEOTIDE SEQUENCE</scope>
</reference>
<keyword evidence="4" id="KW-0812">Transmembrane</keyword>
<evidence type="ECO:0000256" key="2">
    <source>
        <dbReference type="ARBA" id="ARBA00023043"/>
    </source>
</evidence>
<dbReference type="InterPro" id="IPR036770">
    <property type="entry name" value="Ankyrin_rpt-contain_sf"/>
</dbReference>
<evidence type="ECO:0000313" key="5">
    <source>
        <dbReference type="EMBL" id="CAG8431712.1"/>
    </source>
</evidence>
<keyword evidence="6" id="KW-1185">Reference proteome</keyword>
<accession>A0A9W4NYW7</accession>
<protein>
    <submittedName>
        <fullName evidence="5">Uncharacterized protein</fullName>
    </submittedName>
</protein>